<dbReference type="Proteomes" id="UP000266669">
    <property type="component" value="Unassembled WGS sequence"/>
</dbReference>
<accession>A0A8B3CK18</accession>
<proteinExistence type="predicted"/>
<reference evidence="2" key="1">
    <citation type="submission" date="2018-05" db="EMBL/GenBank/DDBJ databases">
        <title>Leptospira yasudae sp. nov. and Leptospira stimsonii sp. nov., two pathogenic species of the genus Leptospira isolated from environmental sources.</title>
        <authorList>
            <person name="Casanovas-Massana A."/>
            <person name="Hamond C."/>
            <person name="Santos L.A."/>
            <person name="Hacker K.P."/>
            <person name="Balassiano I."/>
            <person name="Medeiros M.A."/>
            <person name="Reis M.G."/>
            <person name="Ko A.I."/>
            <person name="Wunder E.A."/>
        </authorList>
    </citation>
    <scope>NUCLEOTIDE SEQUENCE [LARGE SCALE GENOMIC DNA]</scope>
    <source>
        <strain evidence="2">AMB6-RJ</strain>
    </source>
</reference>
<evidence type="ECO:0000313" key="2">
    <source>
        <dbReference type="Proteomes" id="UP000266669"/>
    </source>
</evidence>
<evidence type="ECO:0000313" key="1">
    <source>
        <dbReference type="EMBL" id="RHX82921.1"/>
    </source>
</evidence>
<sequence length="59" mass="7038">MQNTNWKEQTSKIVACMFEKCEEIRSLLKFGSEILKTLLVFSDFFARDMKKFECFEKCS</sequence>
<gene>
    <name evidence="1" type="ORF">DLM78_23520</name>
</gene>
<name>A0A8B3CK18_9LEPT</name>
<protein>
    <submittedName>
        <fullName evidence="1">Uncharacterized protein</fullName>
    </submittedName>
</protein>
<dbReference type="EMBL" id="QHCS01000014">
    <property type="protein sequence ID" value="RHX82921.1"/>
    <property type="molecule type" value="Genomic_DNA"/>
</dbReference>
<organism evidence="1 2">
    <name type="scientific">Leptospira stimsonii</name>
    <dbReference type="NCBI Taxonomy" id="2202203"/>
    <lineage>
        <taxon>Bacteria</taxon>
        <taxon>Pseudomonadati</taxon>
        <taxon>Spirochaetota</taxon>
        <taxon>Spirochaetia</taxon>
        <taxon>Leptospirales</taxon>
        <taxon>Leptospiraceae</taxon>
        <taxon>Leptospira</taxon>
    </lineage>
</organism>
<comment type="caution">
    <text evidence="1">The sequence shown here is derived from an EMBL/GenBank/DDBJ whole genome shotgun (WGS) entry which is preliminary data.</text>
</comment>
<dbReference type="AlphaFoldDB" id="A0A8B3CK18"/>